<dbReference type="Proteomes" id="UP001634747">
    <property type="component" value="Unassembled WGS sequence"/>
</dbReference>
<reference evidence="4 5" key="1">
    <citation type="submission" date="2024-12" db="EMBL/GenBank/DDBJ databases">
        <authorList>
            <person name="Lee Y."/>
        </authorList>
    </citation>
    <scope>NUCLEOTIDE SEQUENCE [LARGE SCALE GENOMIC DNA]</scope>
    <source>
        <strain evidence="4 5">03SUJ4</strain>
    </source>
</reference>
<feature type="region of interest" description="Disordered" evidence="1">
    <location>
        <begin position="24"/>
        <end position="64"/>
    </location>
</feature>
<dbReference type="RefSeq" id="WP_263413846.1">
    <property type="nucleotide sequence ID" value="NZ_BAABBH010000001.1"/>
</dbReference>
<evidence type="ECO:0000259" key="3">
    <source>
        <dbReference type="Pfam" id="PF18914"/>
    </source>
</evidence>
<feature type="region of interest" description="Disordered" evidence="1">
    <location>
        <begin position="262"/>
        <end position="289"/>
    </location>
</feature>
<evidence type="ECO:0000313" key="5">
    <source>
        <dbReference type="Proteomes" id="UP001634747"/>
    </source>
</evidence>
<gene>
    <name evidence="4" type="ORF">ACK2TP_02315</name>
</gene>
<dbReference type="InterPro" id="IPR043724">
    <property type="entry name" value="DUF5666"/>
</dbReference>
<protein>
    <submittedName>
        <fullName evidence="4">DUF5666 domain-containing protein</fullName>
    </submittedName>
</protein>
<accession>A0ABW9KI16</accession>
<feature type="chain" id="PRO_5045381469" evidence="2">
    <location>
        <begin position="24"/>
        <end position="289"/>
    </location>
</feature>
<organism evidence="4 5">
    <name type="scientific">Terriglobus aquaticus</name>
    <dbReference type="NCBI Taxonomy" id="940139"/>
    <lineage>
        <taxon>Bacteria</taxon>
        <taxon>Pseudomonadati</taxon>
        <taxon>Acidobacteriota</taxon>
        <taxon>Terriglobia</taxon>
        <taxon>Terriglobales</taxon>
        <taxon>Acidobacteriaceae</taxon>
        <taxon>Terriglobus</taxon>
    </lineage>
</organism>
<proteinExistence type="predicted"/>
<feature type="compositionally biased region" description="Low complexity" evidence="1">
    <location>
        <begin position="274"/>
        <end position="289"/>
    </location>
</feature>
<feature type="compositionally biased region" description="Gly residues" evidence="1">
    <location>
        <begin position="191"/>
        <end position="211"/>
    </location>
</feature>
<keyword evidence="5" id="KW-1185">Reference proteome</keyword>
<feature type="domain" description="DUF5666" evidence="3">
    <location>
        <begin position="57"/>
        <end position="115"/>
    </location>
</feature>
<name>A0ABW9KI16_9BACT</name>
<dbReference type="Pfam" id="PF18914">
    <property type="entry name" value="DUF5666"/>
    <property type="match status" value="1"/>
</dbReference>
<evidence type="ECO:0000256" key="2">
    <source>
        <dbReference type="SAM" id="SignalP"/>
    </source>
</evidence>
<comment type="caution">
    <text evidence="4">The sequence shown here is derived from an EMBL/GenBank/DDBJ whole genome shotgun (WGS) entry which is preliminary data.</text>
</comment>
<sequence>MKATRQFALAAVVLLLAMPRSRAQDASATQDGTQRQGQSGYGGQRGQGRNGMGRPVRGTVTAASGNNVTLKTEQGETWTVVTTDNTRINIDRQPVKASDVKPGDEVMAMGIADPDKHEIHAMMLGGISAAQVAKLKADMGKTYIVGRITAINDTKLTIERPDHVSQTIALDETTSLKRGGRLPAELMAGGGMFGGGGGRRGGRDGAPGGNGAPPANLNNETTGGMPPGMEGESITLADVKVGDNIAGTGALKSGTFVPSDLHVLVQRPRGPRPDGGAAPGSTSAASPRP</sequence>
<feature type="signal peptide" evidence="2">
    <location>
        <begin position="1"/>
        <end position="23"/>
    </location>
</feature>
<feature type="compositionally biased region" description="Gly residues" evidence="1">
    <location>
        <begin position="39"/>
        <end position="51"/>
    </location>
</feature>
<keyword evidence="2" id="KW-0732">Signal</keyword>
<feature type="region of interest" description="Disordered" evidence="1">
    <location>
        <begin position="191"/>
        <end position="232"/>
    </location>
</feature>
<dbReference type="EMBL" id="JBJYXY010000001">
    <property type="protein sequence ID" value="MFN2974590.1"/>
    <property type="molecule type" value="Genomic_DNA"/>
</dbReference>
<evidence type="ECO:0000313" key="4">
    <source>
        <dbReference type="EMBL" id="MFN2974590.1"/>
    </source>
</evidence>
<evidence type="ECO:0000256" key="1">
    <source>
        <dbReference type="SAM" id="MobiDB-lite"/>
    </source>
</evidence>